<evidence type="ECO:0000313" key="1">
    <source>
        <dbReference type="EMBL" id="MBB3861798.1"/>
    </source>
</evidence>
<keyword evidence="2" id="KW-1185">Reference proteome</keyword>
<name>A0A7W6EWY9_9SPHN</name>
<organism evidence="1 2">
    <name type="scientific">Novosphingobium hassiacum</name>
    <dbReference type="NCBI Taxonomy" id="173676"/>
    <lineage>
        <taxon>Bacteria</taxon>
        <taxon>Pseudomonadati</taxon>
        <taxon>Pseudomonadota</taxon>
        <taxon>Alphaproteobacteria</taxon>
        <taxon>Sphingomonadales</taxon>
        <taxon>Sphingomonadaceae</taxon>
        <taxon>Novosphingobium</taxon>
    </lineage>
</organism>
<reference evidence="1 2" key="1">
    <citation type="submission" date="2020-08" db="EMBL/GenBank/DDBJ databases">
        <title>Genomic Encyclopedia of Type Strains, Phase IV (KMG-IV): sequencing the most valuable type-strain genomes for metagenomic binning, comparative biology and taxonomic classification.</title>
        <authorList>
            <person name="Goeker M."/>
        </authorList>
    </citation>
    <scope>NUCLEOTIDE SEQUENCE [LARGE SCALE GENOMIC DNA]</scope>
    <source>
        <strain evidence="1 2">DSM 14552</strain>
    </source>
</reference>
<dbReference type="EMBL" id="JACICY010000007">
    <property type="protein sequence ID" value="MBB3861798.1"/>
    <property type="molecule type" value="Genomic_DNA"/>
</dbReference>
<gene>
    <name evidence="1" type="ORF">GGQ88_003086</name>
</gene>
<accession>A0A7W6EWY9</accession>
<evidence type="ECO:0000313" key="2">
    <source>
        <dbReference type="Proteomes" id="UP000562395"/>
    </source>
</evidence>
<dbReference type="AlphaFoldDB" id="A0A7W6EWY9"/>
<dbReference type="Proteomes" id="UP000562395">
    <property type="component" value="Unassembled WGS sequence"/>
</dbReference>
<comment type="caution">
    <text evidence="1">The sequence shown here is derived from an EMBL/GenBank/DDBJ whole genome shotgun (WGS) entry which is preliminary data.</text>
</comment>
<proteinExistence type="predicted"/>
<sequence>MIALSAVLLGWAGVRMLIWTPLFESAGVANAARVSVTGSPAHEPAGRLDVGTADIAVGGAAALSAIVRGKHGAFGNGRGGFSPAKQREALFDLAKFTSFGLPSGKARSRQRGTSLMGALPVTNAGRWSADGWLLLRGRGGDAAQAPGAASYGASQAGAVLRYRLGDGGGASPYAYMRASYAVDAPGRDREAALGLGIRPVVSVPLRALVEVRAQDSVAGPVRVRPVVSVVTELPWQDLPLGLRGEVYAQAGYAGGREGTAFFDAQALVDRPVAGVVPNATELRVGAGVWAGGQRDAARIDIGPRVTLGMDLGGQARGRVALDWRFRVGGNARPGSGPALTVASSF</sequence>
<protein>
    <submittedName>
        <fullName evidence="1">Uncharacterized protein</fullName>
    </submittedName>
</protein>